<dbReference type="InterPro" id="IPR012551">
    <property type="entry name" value="DUF1707_SHOCT-like"/>
</dbReference>
<accession>A0A1K0GEG7</accession>
<evidence type="ECO:0000256" key="1">
    <source>
        <dbReference type="SAM" id="MobiDB-lite"/>
    </source>
</evidence>
<feature type="transmembrane region" description="Helical" evidence="2">
    <location>
        <begin position="121"/>
        <end position="139"/>
    </location>
</feature>
<protein>
    <recommendedName>
        <fullName evidence="3">DUF1707 domain-containing protein</fullName>
    </recommendedName>
</protein>
<keyword evidence="2" id="KW-0472">Membrane</keyword>
<evidence type="ECO:0000256" key="2">
    <source>
        <dbReference type="SAM" id="Phobius"/>
    </source>
</evidence>
<name>A0A1K0GEG7_9ACTN</name>
<dbReference type="PANTHER" id="PTHR40763:SF4">
    <property type="entry name" value="DUF1707 DOMAIN-CONTAINING PROTEIN"/>
    <property type="match status" value="1"/>
</dbReference>
<keyword evidence="6" id="KW-1185">Reference proteome</keyword>
<evidence type="ECO:0000313" key="6">
    <source>
        <dbReference type="Proteomes" id="UP000182486"/>
    </source>
</evidence>
<gene>
    <name evidence="5" type="ORF">BG844_03835</name>
    <name evidence="4" type="ORF">BG844_37105</name>
</gene>
<dbReference type="PANTHER" id="PTHR40763">
    <property type="entry name" value="MEMBRANE PROTEIN-RELATED"/>
    <property type="match status" value="1"/>
</dbReference>
<sequence length="144" mass="15523">MGSEGMRAGDADRQVVAERLKTALDEGRLDLHEYDERLQAVYAAKTFGELNGLTADLPGTIPAQRAQPVPLSPLSVPMPSSEPARTAKPDGAPWVASYSGVVLVCVMVWALSSLSSGDWNYFWPGWMLIPLIFGLIGLAKSHGR</sequence>
<proteinExistence type="predicted"/>
<evidence type="ECO:0000313" key="5">
    <source>
        <dbReference type="EMBL" id="OJF15618.1"/>
    </source>
</evidence>
<feature type="compositionally biased region" description="Low complexity" evidence="1">
    <location>
        <begin position="68"/>
        <end position="83"/>
    </location>
</feature>
<comment type="caution">
    <text evidence="5">The sequence shown here is derived from an EMBL/GenBank/DDBJ whole genome shotgun (WGS) entry which is preliminary data.</text>
</comment>
<dbReference type="Proteomes" id="UP000182486">
    <property type="component" value="Unassembled WGS sequence"/>
</dbReference>
<feature type="domain" description="DUF1707" evidence="3">
    <location>
        <begin position="6"/>
        <end position="58"/>
    </location>
</feature>
<dbReference type="Pfam" id="PF08044">
    <property type="entry name" value="DUF1707"/>
    <property type="match status" value="1"/>
</dbReference>
<organism evidence="5 6">
    <name type="scientific">Couchioplanes caeruleus subsp. caeruleus</name>
    <dbReference type="NCBI Taxonomy" id="56427"/>
    <lineage>
        <taxon>Bacteria</taxon>
        <taxon>Bacillati</taxon>
        <taxon>Actinomycetota</taxon>
        <taxon>Actinomycetes</taxon>
        <taxon>Micromonosporales</taxon>
        <taxon>Micromonosporaceae</taxon>
        <taxon>Couchioplanes</taxon>
    </lineage>
</organism>
<feature type="region of interest" description="Disordered" evidence="1">
    <location>
        <begin position="64"/>
        <end position="89"/>
    </location>
</feature>
<keyword evidence="2" id="KW-0812">Transmembrane</keyword>
<keyword evidence="2" id="KW-1133">Transmembrane helix</keyword>
<dbReference type="AlphaFoldDB" id="A0A1K0GEG7"/>
<dbReference type="EMBL" id="MEIA01000561">
    <property type="protein sequence ID" value="OJF09518.1"/>
    <property type="molecule type" value="Genomic_DNA"/>
</dbReference>
<reference evidence="5 6" key="1">
    <citation type="submission" date="2016-09" db="EMBL/GenBank/DDBJ databases">
        <title>Couchioplanes caeruleus draft genome sequence.</title>
        <authorList>
            <person name="Sheehan J."/>
            <person name="Caffrey P."/>
        </authorList>
    </citation>
    <scope>NUCLEOTIDE SEQUENCE [LARGE SCALE GENOMIC DNA]</scope>
    <source>
        <strain evidence="5 6">DSM 43634</strain>
    </source>
</reference>
<evidence type="ECO:0000259" key="3">
    <source>
        <dbReference type="Pfam" id="PF08044"/>
    </source>
</evidence>
<feature type="transmembrane region" description="Helical" evidence="2">
    <location>
        <begin position="95"/>
        <end position="115"/>
    </location>
</feature>
<evidence type="ECO:0000313" key="4">
    <source>
        <dbReference type="EMBL" id="OJF09518.1"/>
    </source>
</evidence>
<dbReference type="EMBL" id="MEIA01000015">
    <property type="protein sequence ID" value="OJF15618.1"/>
    <property type="molecule type" value="Genomic_DNA"/>
</dbReference>
<dbReference type="RefSeq" id="WP_071803338.1">
    <property type="nucleotide sequence ID" value="NZ_MEIA01000015.1"/>
</dbReference>